<reference evidence="2" key="2">
    <citation type="submission" date="2020-09" db="EMBL/GenBank/DDBJ databases">
        <authorList>
            <person name="Sun Q."/>
            <person name="Zhou Y."/>
        </authorList>
    </citation>
    <scope>NUCLEOTIDE SEQUENCE</scope>
    <source>
        <strain evidence="2">CGMCC 1.15794</strain>
    </source>
</reference>
<dbReference type="GO" id="GO:0003677">
    <property type="term" value="F:DNA binding"/>
    <property type="evidence" value="ECO:0007669"/>
    <property type="project" value="InterPro"/>
</dbReference>
<gene>
    <name evidence="2" type="ORF">GCM10010921_01250</name>
</gene>
<dbReference type="SMART" id="SM00530">
    <property type="entry name" value="HTH_XRE"/>
    <property type="match status" value="1"/>
</dbReference>
<dbReference type="RefSeq" id="WP_188754310.1">
    <property type="nucleotide sequence ID" value="NZ_BMJY01000001.1"/>
</dbReference>
<protein>
    <recommendedName>
        <fullName evidence="1">HTH cro/C1-type domain-containing protein</fullName>
    </recommendedName>
</protein>
<evidence type="ECO:0000313" key="2">
    <source>
        <dbReference type="EMBL" id="GGH33937.1"/>
    </source>
</evidence>
<feature type="domain" description="HTH cro/C1-type" evidence="1">
    <location>
        <begin position="33"/>
        <end position="74"/>
    </location>
</feature>
<accession>A0A917MM95</accession>
<dbReference type="InterPro" id="IPR010982">
    <property type="entry name" value="Lambda_DNA-bd_dom_sf"/>
</dbReference>
<dbReference type="CDD" id="cd00093">
    <property type="entry name" value="HTH_XRE"/>
    <property type="match status" value="1"/>
</dbReference>
<dbReference type="Gene3D" id="1.10.260.40">
    <property type="entry name" value="lambda repressor-like DNA-binding domains"/>
    <property type="match status" value="1"/>
</dbReference>
<sequence>MNRTVEQASDMMGVIRPGLLDRLKDHSGIKSDEAFARTIGVSRETLNRLKKGEEPSLRTVIGIAHAFGLALGEVVTTVPRPDASEATNGARSEAA</sequence>
<dbReference type="InterPro" id="IPR001387">
    <property type="entry name" value="Cro/C1-type_HTH"/>
</dbReference>
<name>A0A917MM95_9MICO</name>
<dbReference type="AlphaFoldDB" id="A0A917MM95"/>
<organism evidence="2 3">
    <name type="scientific">Microbacterium album</name>
    <dbReference type="NCBI Taxonomy" id="2053191"/>
    <lineage>
        <taxon>Bacteria</taxon>
        <taxon>Bacillati</taxon>
        <taxon>Actinomycetota</taxon>
        <taxon>Actinomycetes</taxon>
        <taxon>Micrococcales</taxon>
        <taxon>Microbacteriaceae</taxon>
        <taxon>Microbacterium</taxon>
    </lineage>
</organism>
<dbReference type="Pfam" id="PF01381">
    <property type="entry name" value="HTH_3"/>
    <property type="match status" value="1"/>
</dbReference>
<dbReference type="SUPFAM" id="SSF47413">
    <property type="entry name" value="lambda repressor-like DNA-binding domains"/>
    <property type="match status" value="1"/>
</dbReference>
<keyword evidence="3" id="KW-1185">Reference proteome</keyword>
<dbReference type="EMBL" id="BMJY01000001">
    <property type="protein sequence ID" value="GGH33937.1"/>
    <property type="molecule type" value="Genomic_DNA"/>
</dbReference>
<reference evidence="2" key="1">
    <citation type="journal article" date="2014" name="Int. J. Syst. Evol. Microbiol.">
        <title>Complete genome sequence of Corynebacterium casei LMG S-19264T (=DSM 44701T), isolated from a smear-ripened cheese.</title>
        <authorList>
            <consortium name="US DOE Joint Genome Institute (JGI-PGF)"/>
            <person name="Walter F."/>
            <person name="Albersmeier A."/>
            <person name="Kalinowski J."/>
            <person name="Ruckert C."/>
        </authorList>
    </citation>
    <scope>NUCLEOTIDE SEQUENCE</scope>
    <source>
        <strain evidence="2">CGMCC 1.15794</strain>
    </source>
</reference>
<comment type="caution">
    <text evidence="2">The sequence shown here is derived from an EMBL/GenBank/DDBJ whole genome shotgun (WGS) entry which is preliminary data.</text>
</comment>
<evidence type="ECO:0000313" key="3">
    <source>
        <dbReference type="Proteomes" id="UP000657592"/>
    </source>
</evidence>
<dbReference type="PROSITE" id="PS50943">
    <property type="entry name" value="HTH_CROC1"/>
    <property type="match status" value="1"/>
</dbReference>
<proteinExistence type="predicted"/>
<evidence type="ECO:0000259" key="1">
    <source>
        <dbReference type="PROSITE" id="PS50943"/>
    </source>
</evidence>
<dbReference type="Proteomes" id="UP000657592">
    <property type="component" value="Unassembled WGS sequence"/>
</dbReference>